<organism evidence="2 3">
    <name type="scientific">Niastella vici</name>
    <dbReference type="NCBI Taxonomy" id="1703345"/>
    <lineage>
        <taxon>Bacteria</taxon>
        <taxon>Pseudomonadati</taxon>
        <taxon>Bacteroidota</taxon>
        <taxon>Chitinophagia</taxon>
        <taxon>Chitinophagales</taxon>
        <taxon>Chitinophagaceae</taxon>
        <taxon>Niastella</taxon>
    </lineage>
</organism>
<keyword evidence="3" id="KW-1185">Reference proteome</keyword>
<comment type="caution">
    <text evidence="2">The sequence shown here is derived from an EMBL/GenBank/DDBJ whole genome shotgun (WGS) entry which is preliminary data.</text>
</comment>
<keyword evidence="1" id="KW-0732">Signal</keyword>
<reference evidence="2 3" key="1">
    <citation type="submission" date="2016-03" db="EMBL/GenBank/DDBJ databases">
        <title>Niastella vici sp. nov., isolated from farmland soil.</title>
        <authorList>
            <person name="Chen L."/>
            <person name="Wang D."/>
            <person name="Yang S."/>
            <person name="Wang G."/>
        </authorList>
    </citation>
    <scope>NUCLEOTIDE SEQUENCE [LARGE SCALE GENOMIC DNA]</scope>
    <source>
        <strain evidence="2 3">DJ57</strain>
    </source>
</reference>
<dbReference type="RefSeq" id="WP_081150176.1">
    <property type="nucleotide sequence ID" value="NZ_LVYD01000054.1"/>
</dbReference>
<gene>
    <name evidence="2" type="ORF">A3860_30455</name>
</gene>
<name>A0A1V9FUM7_9BACT</name>
<dbReference type="Proteomes" id="UP000192796">
    <property type="component" value="Unassembled WGS sequence"/>
</dbReference>
<evidence type="ECO:0000256" key="1">
    <source>
        <dbReference type="SAM" id="SignalP"/>
    </source>
</evidence>
<accession>A0A1V9FUM7</accession>
<evidence type="ECO:0000313" key="3">
    <source>
        <dbReference type="Proteomes" id="UP000192796"/>
    </source>
</evidence>
<dbReference type="EMBL" id="LVYD01000054">
    <property type="protein sequence ID" value="OQP62008.1"/>
    <property type="molecule type" value="Genomic_DNA"/>
</dbReference>
<proteinExistence type="predicted"/>
<protein>
    <submittedName>
        <fullName evidence="2">Uncharacterized protein</fullName>
    </submittedName>
</protein>
<sequence>MKVYTLLAFVLLAVAGHAQTNLNNYKYVLVPERFDCQKEDNQYALNTIAKMLLEDKGFVVLMSNDQTPPEVAANKCNALKAEVTQKKGIFVTNLSLVLKDCQGNIVFKSKEGKSREKEWQPAYQEALRDAFTSLNAANYKYDGTVFNNQTPQAAATTTGSAVAPATTPAIAPVPAQTPAAPPAEMSGILYAQPTANGFQLVDTSPKKVMTILKTSVPDYFIAEGANGLVFKKDGAWYLEYYKDNKLVSQKLEIKF</sequence>
<dbReference type="OrthoDB" id="1274006at2"/>
<feature type="signal peptide" evidence="1">
    <location>
        <begin position="1"/>
        <end position="20"/>
    </location>
</feature>
<dbReference type="AlphaFoldDB" id="A0A1V9FUM7"/>
<feature type="chain" id="PRO_5012551454" evidence="1">
    <location>
        <begin position="21"/>
        <end position="255"/>
    </location>
</feature>
<dbReference type="STRING" id="1703345.A3860_30455"/>
<evidence type="ECO:0000313" key="2">
    <source>
        <dbReference type="EMBL" id="OQP62008.1"/>
    </source>
</evidence>